<gene>
    <name evidence="2" type="ORF">CC78DRAFT_576629</name>
</gene>
<sequence length="397" mass="45439">MSFTPQPHTLIFNDNHNARNQDQSFPHFSLLPKELRLKIWQHALERDRIIKVRIGAHPSVLELRLAEHSGRAPRPDIQILGSYGDSERHRVIVTAGQTMPTLLHVTRESRGESLRFYRVHIPCAFADPNGNEKGSGTLYFNPEHDFMLINPQWPVKDSLIDFLYHLKTKLDPRGVGLRRLAIDSNSLLGNDLSMLQPSDLPDEVRAAVTLVLEDLDEVFFVSTVRVGRQLLGWKSGIGSSAYLYNRSFPVQAIATTFDRRRDPRSIAPDLKRVYVGMGREGDMVILWHQLLAKFGIGTDNKHTEYRFLLTFDPTIDGDPIVDQKSAETWLMKESERWQNEAGELSINDDLRQDAKTTLGFWLFPIEVLEKAPSYEDGPVKMLDLSEYWPELASFDFM</sequence>
<protein>
    <recommendedName>
        <fullName evidence="1">2EXR domain-containing protein</fullName>
    </recommendedName>
</protein>
<dbReference type="InterPro" id="IPR045518">
    <property type="entry name" value="2EXR"/>
</dbReference>
<dbReference type="EMBL" id="ML986588">
    <property type="protein sequence ID" value="KAF2268080.1"/>
    <property type="molecule type" value="Genomic_DNA"/>
</dbReference>
<reference evidence="3" key="1">
    <citation type="journal article" date="2020" name="Stud. Mycol.">
        <title>101 Dothideomycetes genomes: A test case for predicting lifestyles and emergence of pathogens.</title>
        <authorList>
            <person name="Haridas S."/>
            <person name="Albert R."/>
            <person name="Binder M."/>
            <person name="Bloem J."/>
            <person name="LaButti K."/>
            <person name="Salamov A."/>
            <person name="Andreopoulos B."/>
            <person name="Baker S."/>
            <person name="Barry K."/>
            <person name="Bills G."/>
            <person name="Bluhm B."/>
            <person name="Cannon C."/>
            <person name="Castanera R."/>
            <person name="Culley D."/>
            <person name="Daum C."/>
            <person name="Ezra D."/>
            <person name="Gonzalez J."/>
            <person name="Henrissat B."/>
            <person name="Kuo A."/>
            <person name="Liang C."/>
            <person name="Lipzen A."/>
            <person name="Lutzoni F."/>
            <person name="Magnuson J."/>
            <person name="Mondo S."/>
            <person name="Nolan M."/>
            <person name="Ohm R."/>
            <person name="Pangilinan J."/>
            <person name="Park H.-J."/>
            <person name="Ramirez L."/>
            <person name="Alfaro M."/>
            <person name="Sun H."/>
            <person name="Tritt A."/>
            <person name="Yoshinaga Y."/>
            <person name="Zwiers L.-H."/>
            <person name="Turgeon B."/>
            <person name="Goodwin S."/>
            <person name="Spatafora J."/>
            <person name="Crous P."/>
            <person name="Grigoriev I."/>
        </authorList>
    </citation>
    <scope>NUCLEOTIDE SEQUENCE [LARGE SCALE GENOMIC DNA]</scope>
    <source>
        <strain evidence="3">CBS 304.66</strain>
    </source>
</reference>
<evidence type="ECO:0000313" key="3">
    <source>
        <dbReference type="Proteomes" id="UP000800093"/>
    </source>
</evidence>
<accession>A0A9P4N369</accession>
<name>A0A9P4N369_9PLEO</name>
<dbReference type="Pfam" id="PF20150">
    <property type="entry name" value="2EXR"/>
    <property type="match status" value="1"/>
</dbReference>
<dbReference type="PANTHER" id="PTHR35910:SF6">
    <property type="entry name" value="2EXR DOMAIN-CONTAINING PROTEIN"/>
    <property type="match status" value="1"/>
</dbReference>
<evidence type="ECO:0000259" key="1">
    <source>
        <dbReference type="Pfam" id="PF20150"/>
    </source>
</evidence>
<proteinExistence type="predicted"/>
<dbReference type="OrthoDB" id="3469466at2759"/>
<keyword evidence="3" id="KW-1185">Reference proteome</keyword>
<dbReference type="AlphaFoldDB" id="A0A9P4N369"/>
<dbReference type="Proteomes" id="UP000800093">
    <property type="component" value="Unassembled WGS sequence"/>
</dbReference>
<dbReference type="PANTHER" id="PTHR35910">
    <property type="entry name" value="2EXR DOMAIN-CONTAINING PROTEIN"/>
    <property type="match status" value="1"/>
</dbReference>
<evidence type="ECO:0000313" key="2">
    <source>
        <dbReference type="EMBL" id="KAF2268080.1"/>
    </source>
</evidence>
<feature type="domain" description="2EXR" evidence="1">
    <location>
        <begin position="25"/>
        <end position="146"/>
    </location>
</feature>
<organism evidence="2 3">
    <name type="scientific">Lojkania enalia</name>
    <dbReference type="NCBI Taxonomy" id="147567"/>
    <lineage>
        <taxon>Eukaryota</taxon>
        <taxon>Fungi</taxon>
        <taxon>Dikarya</taxon>
        <taxon>Ascomycota</taxon>
        <taxon>Pezizomycotina</taxon>
        <taxon>Dothideomycetes</taxon>
        <taxon>Pleosporomycetidae</taxon>
        <taxon>Pleosporales</taxon>
        <taxon>Pleosporales incertae sedis</taxon>
        <taxon>Lojkania</taxon>
    </lineage>
</organism>
<comment type="caution">
    <text evidence="2">The sequence shown here is derived from an EMBL/GenBank/DDBJ whole genome shotgun (WGS) entry which is preliminary data.</text>
</comment>